<accession>A0A9D2J073</accession>
<evidence type="ECO:0000313" key="2">
    <source>
        <dbReference type="Proteomes" id="UP000824028"/>
    </source>
</evidence>
<organism evidence="1 2">
    <name type="scientific">Candidatus Bacteroides merdigallinarum</name>
    <dbReference type="NCBI Taxonomy" id="2838473"/>
    <lineage>
        <taxon>Bacteria</taxon>
        <taxon>Pseudomonadati</taxon>
        <taxon>Bacteroidota</taxon>
        <taxon>Bacteroidia</taxon>
        <taxon>Bacteroidales</taxon>
        <taxon>Bacteroidaceae</taxon>
        <taxon>Bacteroides</taxon>
    </lineage>
</organism>
<dbReference type="InterPro" id="IPR006439">
    <property type="entry name" value="HAD-SF_hydro_IA"/>
</dbReference>
<dbReference type="PANTHER" id="PTHR43481">
    <property type="entry name" value="FRUCTOSE-1-PHOSPHATE PHOSPHATASE"/>
    <property type="match status" value="1"/>
</dbReference>
<dbReference type="AlphaFoldDB" id="A0A9D2J073"/>
<dbReference type="Gene3D" id="3.40.50.1000">
    <property type="entry name" value="HAD superfamily/HAD-like"/>
    <property type="match status" value="1"/>
</dbReference>
<dbReference type="SFLD" id="SFLDG01135">
    <property type="entry name" value="C1.5.6:_HAD__Beta-PGM__Phospha"/>
    <property type="match status" value="1"/>
</dbReference>
<dbReference type="SFLD" id="SFLDS00003">
    <property type="entry name" value="Haloacid_Dehalogenase"/>
    <property type="match status" value="1"/>
</dbReference>
<dbReference type="InterPro" id="IPR023214">
    <property type="entry name" value="HAD_sf"/>
</dbReference>
<dbReference type="Gene3D" id="1.10.150.240">
    <property type="entry name" value="Putative phosphatase, domain 2"/>
    <property type="match status" value="1"/>
</dbReference>
<dbReference type="PANTHER" id="PTHR43481:SF4">
    <property type="entry name" value="GLYCEROL-1-PHOSPHATE PHOSPHOHYDROLASE 1-RELATED"/>
    <property type="match status" value="1"/>
</dbReference>
<dbReference type="InterPro" id="IPR023198">
    <property type="entry name" value="PGP-like_dom2"/>
</dbReference>
<dbReference type="SUPFAM" id="SSF56784">
    <property type="entry name" value="HAD-like"/>
    <property type="match status" value="1"/>
</dbReference>
<dbReference type="Pfam" id="PF00702">
    <property type="entry name" value="Hydrolase"/>
    <property type="match status" value="1"/>
</dbReference>
<sequence>MFEKSIENYLRSHDCPALRLRAVLFDMDGVLFDSMPYHADSWTEVMNRHGLHFTRQEAFLHEGRTGAATINIAYRRQYGQDAPPELIQQMYEEKCEVFARHPEAHAMPGAAELLQKVKADGLSPVLVTGSGQRTLLDRLNHQYPGIFTPERMVTAFDVKHGKPDPEPYLMGLQKGGVQAHEAIVVENAPIGVQAGHAAGIFTIAVNTGPLDGQVLIDAGADLLFPSMQALCEAWEDFLHATTIVLSTPDDSTIDSQR</sequence>
<reference evidence="1" key="2">
    <citation type="submission" date="2021-04" db="EMBL/GenBank/DDBJ databases">
        <authorList>
            <person name="Gilroy R."/>
        </authorList>
    </citation>
    <scope>NUCLEOTIDE SEQUENCE</scope>
    <source>
        <strain evidence="1">ChiHjej9B8-1298</strain>
    </source>
</reference>
<dbReference type="InterPro" id="IPR051806">
    <property type="entry name" value="HAD-like_SPP"/>
</dbReference>
<proteinExistence type="predicted"/>
<dbReference type="EMBL" id="DXBX01000010">
    <property type="protein sequence ID" value="HIZ32180.1"/>
    <property type="molecule type" value="Genomic_DNA"/>
</dbReference>
<gene>
    <name evidence="1" type="ORF">H9814_01345</name>
</gene>
<dbReference type="Proteomes" id="UP000824028">
    <property type="component" value="Unassembled WGS sequence"/>
</dbReference>
<dbReference type="NCBIfam" id="TIGR01509">
    <property type="entry name" value="HAD-SF-IA-v3"/>
    <property type="match status" value="1"/>
</dbReference>
<reference evidence="1" key="1">
    <citation type="journal article" date="2021" name="PeerJ">
        <title>Extensive microbial diversity within the chicken gut microbiome revealed by metagenomics and culture.</title>
        <authorList>
            <person name="Gilroy R."/>
            <person name="Ravi A."/>
            <person name="Getino M."/>
            <person name="Pursley I."/>
            <person name="Horton D.L."/>
            <person name="Alikhan N.F."/>
            <person name="Baker D."/>
            <person name="Gharbi K."/>
            <person name="Hall N."/>
            <person name="Watson M."/>
            <person name="Adriaenssens E.M."/>
            <person name="Foster-Nyarko E."/>
            <person name="Jarju S."/>
            <person name="Secka A."/>
            <person name="Antonio M."/>
            <person name="Oren A."/>
            <person name="Chaudhuri R.R."/>
            <person name="La Ragione R."/>
            <person name="Hildebrand F."/>
            <person name="Pallen M.J."/>
        </authorList>
    </citation>
    <scope>NUCLEOTIDE SEQUENCE</scope>
    <source>
        <strain evidence="1">ChiHjej9B8-1298</strain>
    </source>
</reference>
<dbReference type="InterPro" id="IPR036412">
    <property type="entry name" value="HAD-like_sf"/>
</dbReference>
<evidence type="ECO:0000313" key="1">
    <source>
        <dbReference type="EMBL" id="HIZ32180.1"/>
    </source>
</evidence>
<name>A0A9D2J073_9BACE</name>
<comment type="caution">
    <text evidence="1">The sequence shown here is derived from an EMBL/GenBank/DDBJ whole genome shotgun (WGS) entry which is preliminary data.</text>
</comment>
<dbReference type="SFLD" id="SFLDG01129">
    <property type="entry name" value="C1.5:_HAD__Beta-PGM__Phosphata"/>
    <property type="match status" value="1"/>
</dbReference>
<keyword evidence="1" id="KW-0378">Hydrolase</keyword>
<protein>
    <submittedName>
        <fullName evidence="1">HAD-IA family hydrolase</fullName>
    </submittedName>
</protein>
<dbReference type="GO" id="GO:0050308">
    <property type="term" value="F:sugar-phosphatase activity"/>
    <property type="evidence" value="ECO:0007669"/>
    <property type="project" value="TreeGrafter"/>
</dbReference>